<evidence type="ECO:0000313" key="3">
    <source>
        <dbReference type="Proteomes" id="UP000261520"/>
    </source>
</evidence>
<reference evidence="2" key="1">
    <citation type="submission" date="2025-08" db="UniProtKB">
        <authorList>
            <consortium name="Ensembl"/>
        </authorList>
    </citation>
    <scope>IDENTIFICATION</scope>
</reference>
<feature type="transmembrane region" description="Helical" evidence="1">
    <location>
        <begin position="7"/>
        <end position="30"/>
    </location>
</feature>
<dbReference type="Proteomes" id="UP000261520">
    <property type="component" value="Unplaced"/>
</dbReference>
<accession>A0A3B3ZZX2</accession>
<keyword evidence="3" id="KW-1185">Reference proteome</keyword>
<keyword evidence="1" id="KW-0472">Membrane</keyword>
<sequence length="178" mass="19445">MEVGLRYRLIILQIWCGALSVAVIVMATILTTKTTTTNQQKTTQVSSWFSPGFVFAAQNWTRDTAISGDLSCNSCPLDIVNSSINCRMEGLYLVYAQVSFSELTSDNSHVYLTKNEVPGESRTTRIFSVSVMKVVILEEGDSVSLEITGDFCTKGTFWGMIQLQHGGGVGLAKSSQPN</sequence>
<reference evidence="2" key="2">
    <citation type="submission" date="2025-09" db="UniProtKB">
        <authorList>
            <consortium name="Ensembl"/>
        </authorList>
    </citation>
    <scope>IDENTIFICATION</scope>
</reference>
<organism evidence="2 3">
    <name type="scientific">Periophthalmus magnuspinnatus</name>
    <dbReference type="NCBI Taxonomy" id="409849"/>
    <lineage>
        <taxon>Eukaryota</taxon>
        <taxon>Metazoa</taxon>
        <taxon>Chordata</taxon>
        <taxon>Craniata</taxon>
        <taxon>Vertebrata</taxon>
        <taxon>Euteleostomi</taxon>
        <taxon>Actinopterygii</taxon>
        <taxon>Neopterygii</taxon>
        <taxon>Teleostei</taxon>
        <taxon>Neoteleostei</taxon>
        <taxon>Acanthomorphata</taxon>
        <taxon>Gobiaria</taxon>
        <taxon>Gobiiformes</taxon>
        <taxon>Gobioidei</taxon>
        <taxon>Gobiidae</taxon>
        <taxon>Oxudercinae</taxon>
        <taxon>Periophthalmus</taxon>
    </lineage>
</organism>
<dbReference type="Gene3D" id="2.60.120.40">
    <property type="match status" value="1"/>
</dbReference>
<keyword evidence="1" id="KW-1133">Transmembrane helix</keyword>
<proteinExistence type="predicted"/>
<evidence type="ECO:0000256" key="1">
    <source>
        <dbReference type="SAM" id="Phobius"/>
    </source>
</evidence>
<evidence type="ECO:0000313" key="2">
    <source>
        <dbReference type="Ensembl" id="ENSPMGP00000010317.1"/>
    </source>
</evidence>
<name>A0A3B3ZZX2_9GOBI</name>
<evidence type="ECO:0008006" key="4">
    <source>
        <dbReference type="Google" id="ProtNLM"/>
    </source>
</evidence>
<protein>
    <recommendedName>
        <fullName evidence="4">TNF family profile domain-containing protein</fullName>
    </recommendedName>
</protein>
<keyword evidence="1" id="KW-0812">Transmembrane</keyword>
<dbReference type="InterPro" id="IPR008983">
    <property type="entry name" value="Tumour_necrosis_fac-like_dom"/>
</dbReference>
<dbReference type="Ensembl" id="ENSPMGT00000011010.1">
    <property type="protein sequence ID" value="ENSPMGP00000010317.1"/>
    <property type="gene ID" value="ENSPMGG00000008551.1"/>
</dbReference>
<dbReference type="SUPFAM" id="SSF49842">
    <property type="entry name" value="TNF-like"/>
    <property type="match status" value="1"/>
</dbReference>
<dbReference type="AlphaFoldDB" id="A0A3B3ZZX2"/>